<evidence type="ECO:0000313" key="14">
    <source>
        <dbReference type="Proteomes" id="UP001498771"/>
    </source>
</evidence>
<keyword evidence="14" id="KW-1185">Reference proteome</keyword>
<dbReference type="InterPro" id="IPR019775">
    <property type="entry name" value="WD40_repeat_CS"/>
</dbReference>
<dbReference type="Pfam" id="PF23609">
    <property type="entry name" value="Beta-prop_EIPR1"/>
    <property type="match status" value="1"/>
</dbReference>
<organism evidence="13 14">
    <name type="scientific">Myxozyma melibiosi</name>
    <dbReference type="NCBI Taxonomy" id="54550"/>
    <lineage>
        <taxon>Eukaryota</taxon>
        <taxon>Fungi</taxon>
        <taxon>Dikarya</taxon>
        <taxon>Ascomycota</taxon>
        <taxon>Saccharomycotina</taxon>
        <taxon>Lipomycetes</taxon>
        <taxon>Lipomycetales</taxon>
        <taxon>Lipomycetaceae</taxon>
        <taxon>Myxozyma</taxon>
    </lineage>
</organism>
<feature type="repeat" description="WD" evidence="11">
    <location>
        <begin position="241"/>
        <end position="273"/>
    </location>
</feature>
<gene>
    <name evidence="13" type="ORF">BZA70DRAFT_199043</name>
</gene>
<evidence type="ECO:0000256" key="4">
    <source>
        <dbReference type="ARBA" id="ARBA00022490"/>
    </source>
</evidence>
<dbReference type="Gene3D" id="2.130.10.10">
    <property type="entry name" value="YVTN repeat-like/Quinoprotein amine dehydrogenase"/>
    <property type="match status" value="1"/>
</dbReference>
<reference evidence="13 14" key="1">
    <citation type="submission" date="2024-03" db="EMBL/GenBank/DDBJ databases">
        <title>Genome-scale model development and genomic sequencing of the oleaginous clade Lipomyces.</title>
        <authorList>
            <consortium name="Lawrence Berkeley National Laboratory"/>
            <person name="Czajka J.J."/>
            <person name="Han Y."/>
            <person name="Kim J."/>
            <person name="Mondo S.J."/>
            <person name="Hofstad B.A."/>
            <person name="Robles A."/>
            <person name="Haridas S."/>
            <person name="Riley R."/>
            <person name="LaButti K."/>
            <person name="Pangilinan J."/>
            <person name="Andreopoulos W."/>
            <person name="Lipzen A."/>
            <person name="Yan J."/>
            <person name="Wang M."/>
            <person name="Ng V."/>
            <person name="Grigoriev I.V."/>
            <person name="Spatafora J.W."/>
            <person name="Magnuson J.K."/>
            <person name="Baker S.E."/>
            <person name="Pomraning K.R."/>
        </authorList>
    </citation>
    <scope>NUCLEOTIDE SEQUENCE [LARGE SCALE GENOMIC DNA]</scope>
    <source>
        <strain evidence="13 14">Phaff 52-87</strain>
    </source>
</reference>
<evidence type="ECO:0000256" key="11">
    <source>
        <dbReference type="PROSITE-ProRule" id="PRU00221"/>
    </source>
</evidence>
<evidence type="ECO:0000256" key="10">
    <source>
        <dbReference type="ARBA" id="ARBA00032565"/>
    </source>
</evidence>
<comment type="similarity">
    <text evidence="9">Belongs to the WD repeat peroxin-7 family.</text>
</comment>
<dbReference type="RefSeq" id="XP_064767071.1">
    <property type="nucleotide sequence ID" value="XM_064910106.1"/>
</dbReference>
<sequence>MYSFRTTGFNGYAVQYSPFFDSRLACAASANFGLVGNGRLYVLGLTPDGIVAEKWFDTQDGLFDCAWSENHENQIVVATGDGSVKLFDISLSDYPIQSWREHSREVFSANWNLVDKSTFCTSSWDGLIKIWSPVRPTSLSTLQPPGGQLSCTYAASYSPYNATMLASCSSDSFLRLWDPRAGGMPTNSVYAHNGAEILSLDWNKYRPEVLATSSVDRTIKIWDLRFLGNNSSSSASPVNELLGHEYAIRKIAWSPHAPELIMSASYDMTARVWIDSTALKQPSTTFSSGRQPARRPNAGLRSLWDKHTEFVVGCDWSLWGAEGWVCTVGWDEMVWVWDVRSAVVQ</sequence>
<dbReference type="InterPro" id="IPR036322">
    <property type="entry name" value="WD40_repeat_dom_sf"/>
</dbReference>
<dbReference type="InterPro" id="IPR059104">
    <property type="entry name" value="Beta-prop_EIPR1-like"/>
</dbReference>
<keyword evidence="3" id="KW-0813">Transport</keyword>
<dbReference type="Proteomes" id="UP001498771">
    <property type="component" value="Unassembled WGS sequence"/>
</dbReference>
<dbReference type="InterPro" id="IPR015943">
    <property type="entry name" value="WD40/YVTN_repeat-like_dom_sf"/>
</dbReference>
<dbReference type="PRINTS" id="PR00320">
    <property type="entry name" value="GPROTEINBRPT"/>
</dbReference>
<dbReference type="InterPro" id="IPR001680">
    <property type="entry name" value="WD40_rpt"/>
</dbReference>
<feature type="repeat" description="WD" evidence="11">
    <location>
        <begin position="190"/>
        <end position="225"/>
    </location>
</feature>
<evidence type="ECO:0000256" key="8">
    <source>
        <dbReference type="ARBA" id="ARBA00023140"/>
    </source>
</evidence>
<feature type="domain" description="EIPR1-like beta-propeller" evidence="12">
    <location>
        <begin position="155"/>
        <end position="273"/>
    </location>
</feature>
<dbReference type="EMBL" id="JBBJBU010000009">
    <property type="protein sequence ID" value="KAK7204038.1"/>
    <property type="molecule type" value="Genomic_DNA"/>
</dbReference>
<dbReference type="SMART" id="SM00320">
    <property type="entry name" value="WD40"/>
    <property type="match status" value="6"/>
</dbReference>
<dbReference type="Pfam" id="PF00400">
    <property type="entry name" value="WD40"/>
    <property type="match status" value="1"/>
</dbReference>
<keyword evidence="6" id="KW-0677">Repeat</keyword>
<dbReference type="InterPro" id="IPR044536">
    <property type="entry name" value="PEX7"/>
</dbReference>
<evidence type="ECO:0000256" key="6">
    <source>
        <dbReference type="ARBA" id="ARBA00022737"/>
    </source>
</evidence>
<dbReference type="PROSITE" id="PS00678">
    <property type="entry name" value="WD_REPEATS_1"/>
    <property type="match status" value="1"/>
</dbReference>
<evidence type="ECO:0000259" key="12">
    <source>
        <dbReference type="Pfam" id="PF23609"/>
    </source>
</evidence>
<evidence type="ECO:0000256" key="5">
    <source>
        <dbReference type="ARBA" id="ARBA00022574"/>
    </source>
</evidence>
<comment type="subcellular location">
    <subcellularLocation>
        <location evidence="2">Cytoplasm</location>
        <location evidence="2">Cytosol</location>
    </subcellularLocation>
    <subcellularLocation>
        <location evidence="1">Peroxisome matrix</location>
    </subcellularLocation>
</comment>
<dbReference type="InterPro" id="IPR020472">
    <property type="entry name" value="WD40_PAC1"/>
</dbReference>
<keyword evidence="7" id="KW-0653">Protein transport</keyword>
<evidence type="ECO:0000313" key="13">
    <source>
        <dbReference type="EMBL" id="KAK7204038.1"/>
    </source>
</evidence>
<dbReference type="SUPFAM" id="SSF50978">
    <property type="entry name" value="WD40 repeat-like"/>
    <property type="match status" value="1"/>
</dbReference>
<dbReference type="PROSITE" id="PS50294">
    <property type="entry name" value="WD_REPEATS_REGION"/>
    <property type="match status" value="2"/>
</dbReference>
<evidence type="ECO:0000256" key="3">
    <source>
        <dbReference type="ARBA" id="ARBA00022448"/>
    </source>
</evidence>
<evidence type="ECO:0000256" key="7">
    <source>
        <dbReference type="ARBA" id="ARBA00022927"/>
    </source>
</evidence>
<evidence type="ECO:0000256" key="2">
    <source>
        <dbReference type="ARBA" id="ARBA00004514"/>
    </source>
</evidence>
<protein>
    <recommendedName>
        <fullName evidence="10">Peroxin-7</fullName>
    </recommendedName>
</protein>
<evidence type="ECO:0000256" key="9">
    <source>
        <dbReference type="ARBA" id="ARBA00024017"/>
    </source>
</evidence>
<dbReference type="PANTHER" id="PTHR46027">
    <property type="entry name" value="PEROXISOMAL TARGETING SIGNAL 2 RECEPTOR"/>
    <property type="match status" value="1"/>
</dbReference>
<keyword evidence="5 11" id="KW-0853">WD repeat</keyword>
<keyword evidence="4" id="KW-0963">Cytoplasm</keyword>
<keyword evidence="8" id="KW-0576">Peroxisome</keyword>
<dbReference type="PROSITE" id="PS50082">
    <property type="entry name" value="WD_REPEATS_2"/>
    <property type="match status" value="2"/>
</dbReference>
<proteinExistence type="inferred from homology"/>
<dbReference type="PANTHER" id="PTHR46027:SF1">
    <property type="entry name" value="PEROXISOMAL TARGETING SIGNAL 2 RECEPTOR"/>
    <property type="match status" value="1"/>
</dbReference>
<evidence type="ECO:0000256" key="1">
    <source>
        <dbReference type="ARBA" id="ARBA00004253"/>
    </source>
</evidence>
<comment type="caution">
    <text evidence="13">The sequence shown here is derived from an EMBL/GenBank/DDBJ whole genome shotgun (WGS) entry which is preliminary data.</text>
</comment>
<accession>A0ABR1F2G7</accession>
<name>A0ABR1F2G7_9ASCO</name>
<dbReference type="GeneID" id="90035618"/>